<feature type="transmembrane region" description="Helical" evidence="6">
    <location>
        <begin position="413"/>
        <end position="434"/>
    </location>
</feature>
<keyword evidence="4 6" id="KW-1133">Transmembrane helix</keyword>
<organism evidence="7 8">
    <name type="scientific">Paractinoplanes tereljensis</name>
    <dbReference type="NCBI Taxonomy" id="571912"/>
    <lineage>
        <taxon>Bacteria</taxon>
        <taxon>Bacillati</taxon>
        <taxon>Actinomycetota</taxon>
        <taxon>Actinomycetes</taxon>
        <taxon>Micromonosporales</taxon>
        <taxon>Micromonosporaceae</taxon>
        <taxon>Paractinoplanes</taxon>
    </lineage>
</organism>
<evidence type="ECO:0000313" key="8">
    <source>
        <dbReference type="Proteomes" id="UP000623608"/>
    </source>
</evidence>
<sequence>MRKSAHVYYERIVIEMGRVLDRPTAGVPGGEATGAGALGAGSVGAEAVGAGASAAVSPGAEPSGAGAVVRPRLLAAARRSVLAASRRWWVRAGAALLAAVVVVATLRGRLPDSAEIIGALRDADPRWFAVALVLQQLSQAAFGWQQRVMLSAFGVDLPRRVAMALAYARSAISLAFPAGSAVSAAYAVAQYRRRGAPAAAAATTMVLSGAASVVGLLLTYAGVAGLAHPAAGAVGLLFLLVAASATFWLVHAHSRRRPLGAAPGRAGAEVRLAAASARADAEIRLATTAGRVDAAGQFGPALGDGGRLRGIGRVAEYVRGLVREVRTVRVGHWGGTVLLAVLNWLLDLGCLVAAARGSGLSLSVAHLATVYLAVQVVRQIPITPGGFGVIEASLLAGLVTAGAPHAAAVAAVLVYRLASCWFVLPLGLGSHLILRLRNPRLAPVSAPAVPSM</sequence>
<keyword evidence="3 6" id="KW-0812">Transmembrane</keyword>
<keyword evidence="8" id="KW-1185">Reference proteome</keyword>
<evidence type="ECO:0000256" key="1">
    <source>
        <dbReference type="ARBA" id="ARBA00004651"/>
    </source>
</evidence>
<evidence type="ECO:0008006" key="9">
    <source>
        <dbReference type="Google" id="ProtNLM"/>
    </source>
</evidence>
<feature type="transmembrane region" description="Helical" evidence="6">
    <location>
        <begin position="229"/>
        <end position="250"/>
    </location>
</feature>
<feature type="transmembrane region" description="Helical" evidence="6">
    <location>
        <begin position="88"/>
        <end position="106"/>
    </location>
</feature>
<evidence type="ECO:0000256" key="4">
    <source>
        <dbReference type="ARBA" id="ARBA00022989"/>
    </source>
</evidence>
<dbReference type="EMBL" id="BOMY01000001">
    <property type="protein sequence ID" value="GIF17315.1"/>
    <property type="molecule type" value="Genomic_DNA"/>
</dbReference>
<dbReference type="PANTHER" id="PTHR39087:SF2">
    <property type="entry name" value="UPF0104 MEMBRANE PROTEIN MJ1595"/>
    <property type="match status" value="1"/>
</dbReference>
<evidence type="ECO:0000313" key="7">
    <source>
        <dbReference type="EMBL" id="GIF17315.1"/>
    </source>
</evidence>
<feature type="transmembrane region" description="Helical" evidence="6">
    <location>
        <begin position="200"/>
        <end position="223"/>
    </location>
</feature>
<dbReference type="Proteomes" id="UP000623608">
    <property type="component" value="Unassembled WGS sequence"/>
</dbReference>
<dbReference type="AlphaFoldDB" id="A0A919TQD6"/>
<proteinExistence type="predicted"/>
<evidence type="ECO:0000256" key="3">
    <source>
        <dbReference type="ARBA" id="ARBA00022692"/>
    </source>
</evidence>
<reference evidence="7" key="1">
    <citation type="submission" date="2021-01" db="EMBL/GenBank/DDBJ databases">
        <title>Whole genome shotgun sequence of Actinoplanes tereljensis NBRC 105297.</title>
        <authorList>
            <person name="Komaki H."/>
            <person name="Tamura T."/>
        </authorList>
    </citation>
    <scope>NUCLEOTIDE SEQUENCE</scope>
    <source>
        <strain evidence="7">NBRC 105297</strain>
    </source>
</reference>
<protein>
    <recommendedName>
        <fullName evidence="9">Flippase-like domain-containing protein</fullName>
    </recommendedName>
</protein>
<dbReference type="InterPro" id="IPR022791">
    <property type="entry name" value="L-PG_synthase/AglD"/>
</dbReference>
<dbReference type="PANTHER" id="PTHR39087">
    <property type="entry name" value="UPF0104 MEMBRANE PROTEIN MJ1595"/>
    <property type="match status" value="1"/>
</dbReference>
<keyword evidence="5 6" id="KW-0472">Membrane</keyword>
<feature type="transmembrane region" description="Helical" evidence="6">
    <location>
        <begin position="164"/>
        <end position="188"/>
    </location>
</feature>
<evidence type="ECO:0000256" key="5">
    <source>
        <dbReference type="ARBA" id="ARBA00023136"/>
    </source>
</evidence>
<dbReference type="Pfam" id="PF03706">
    <property type="entry name" value="LPG_synthase_TM"/>
    <property type="match status" value="1"/>
</dbReference>
<dbReference type="NCBIfam" id="TIGR00374">
    <property type="entry name" value="flippase-like domain"/>
    <property type="match status" value="1"/>
</dbReference>
<keyword evidence="2" id="KW-1003">Cell membrane</keyword>
<accession>A0A919TQD6</accession>
<evidence type="ECO:0000256" key="6">
    <source>
        <dbReference type="SAM" id="Phobius"/>
    </source>
</evidence>
<comment type="caution">
    <text evidence="7">The sequence shown here is derived from an EMBL/GenBank/DDBJ whole genome shotgun (WGS) entry which is preliminary data.</text>
</comment>
<evidence type="ECO:0000256" key="2">
    <source>
        <dbReference type="ARBA" id="ARBA00022475"/>
    </source>
</evidence>
<name>A0A919TQD6_9ACTN</name>
<dbReference type="GO" id="GO:0005886">
    <property type="term" value="C:plasma membrane"/>
    <property type="evidence" value="ECO:0007669"/>
    <property type="project" value="UniProtKB-SubCell"/>
</dbReference>
<feature type="transmembrane region" description="Helical" evidence="6">
    <location>
        <begin position="333"/>
        <end position="354"/>
    </location>
</feature>
<gene>
    <name evidence="7" type="ORF">Ate02nite_00450</name>
</gene>
<comment type="subcellular location">
    <subcellularLocation>
        <location evidence="1">Cell membrane</location>
        <topology evidence="1">Multi-pass membrane protein</topology>
    </subcellularLocation>
</comment>